<keyword evidence="2" id="KW-1185">Reference proteome</keyword>
<protein>
    <recommendedName>
        <fullName evidence="3">DUF2946 domain-containing protein</fullName>
    </recommendedName>
</protein>
<dbReference type="STRING" id="1101373.A9O67_01345"/>
<evidence type="ECO:0000313" key="2">
    <source>
        <dbReference type="Proteomes" id="UP000091969"/>
    </source>
</evidence>
<evidence type="ECO:0000313" key="1">
    <source>
        <dbReference type="EMBL" id="OBS31524.1"/>
    </source>
</evidence>
<comment type="caution">
    <text evidence="1">The sequence shown here is derived from an EMBL/GenBank/DDBJ whole genome shotgun (WGS) entry which is preliminary data.</text>
</comment>
<proteinExistence type="predicted"/>
<dbReference type="RefSeq" id="WP_068607346.1">
    <property type="nucleotide sequence ID" value="NZ_LZDH01000023.1"/>
</dbReference>
<reference evidence="1 2" key="1">
    <citation type="submission" date="2016-06" db="EMBL/GenBank/DDBJ databases">
        <title>Genome sequence of Tepidimonas fonticaldi PL17.</title>
        <authorList>
            <person name="Pinnaka A.K."/>
        </authorList>
    </citation>
    <scope>NUCLEOTIDE SEQUENCE [LARGE SCALE GENOMIC DNA]</scope>
    <source>
        <strain evidence="1 2">PL17</strain>
    </source>
</reference>
<accession>A0A1A6DXN3</accession>
<name>A0A1A6DXN3_9BURK</name>
<dbReference type="Proteomes" id="UP000091969">
    <property type="component" value="Unassembled WGS sequence"/>
</dbReference>
<dbReference type="SMR" id="A0A1A6DXN3"/>
<dbReference type="AlphaFoldDB" id="A0A1A6DXN3"/>
<dbReference type="Pfam" id="PF11161">
    <property type="entry name" value="DUF2944"/>
    <property type="match status" value="1"/>
</dbReference>
<organism evidence="1 2">
    <name type="scientific">Tepidimonas fonticaldi</name>
    <dbReference type="NCBI Taxonomy" id="1101373"/>
    <lineage>
        <taxon>Bacteria</taxon>
        <taxon>Pseudomonadati</taxon>
        <taxon>Pseudomonadota</taxon>
        <taxon>Betaproteobacteria</taxon>
        <taxon>Burkholderiales</taxon>
        <taxon>Tepidimonas</taxon>
    </lineage>
</organism>
<evidence type="ECO:0008006" key="3">
    <source>
        <dbReference type="Google" id="ProtNLM"/>
    </source>
</evidence>
<gene>
    <name evidence="1" type="ORF">A9O67_01345</name>
</gene>
<sequence>MDDIVKAAMAKWPNVPDCYGWLGLDARGRWWMRDDRAQAAGPFAGDGATPASRGAELRHDKLIAFIGRNYGVDGQGQWFFQNGPQRVYVELELTPWVWRLAPDGGVFSHTGVPVQVDEAWLDEAGRLYLAGQMGLGVVHTQDMHLAAEAVESGRWVPQPCQAAALPARYGFVLSPAAARRASASSASR</sequence>
<dbReference type="OrthoDB" id="7057642at2"/>
<dbReference type="InterPro" id="IPR021332">
    <property type="entry name" value="DUF2944"/>
</dbReference>
<dbReference type="EMBL" id="LZDH01000023">
    <property type="protein sequence ID" value="OBS31524.1"/>
    <property type="molecule type" value="Genomic_DNA"/>
</dbReference>